<dbReference type="PANTHER" id="PTHR47481:SF22">
    <property type="entry name" value="RETROTRANSPOSON GAG DOMAIN-CONTAINING PROTEIN"/>
    <property type="match status" value="1"/>
</dbReference>
<proteinExistence type="predicted"/>
<feature type="domain" description="Retrovirus-related Pol polyprotein from transposon TNT 1-94-like beta-barrel" evidence="1">
    <location>
        <begin position="324"/>
        <end position="401"/>
    </location>
</feature>
<dbReference type="PANTHER" id="PTHR47481">
    <property type="match status" value="1"/>
</dbReference>
<dbReference type="Proteomes" id="UP000694864">
    <property type="component" value="Chromosome 11"/>
</dbReference>
<protein>
    <submittedName>
        <fullName evidence="3">Uncharacterized protein LOC104727812</fullName>
    </submittedName>
</protein>
<evidence type="ECO:0000259" key="1">
    <source>
        <dbReference type="Pfam" id="PF22936"/>
    </source>
</evidence>
<accession>A0ABM0URU1</accession>
<name>A0ABM0URU1_CAMSA</name>
<reference evidence="3" key="2">
    <citation type="submission" date="2025-08" db="UniProtKB">
        <authorList>
            <consortium name="RefSeq"/>
        </authorList>
    </citation>
    <scope>IDENTIFICATION</scope>
    <source>
        <tissue evidence="3">Leaf</tissue>
    </source>
</reference>
<dbReference type="RefSeq" id="XP_010445186.1">
    <property type="nucleotide sequence ID" value="XM_010446884.1"/>
</dbReference>
<evidence type="ECO:0000313" key="2">
    <source>
        <dbReference type="Proteomes" id="UP000694864"/>
    </source>
</evidence>
<gene>
    <name evidence="3" type="primary">LOC104727812</name>
</gene>
<evidence type="ECO:0000313" key="3">
    <source>
        <dbReference type="RefSeq" id="XP_010445186.1"/>
    </source>
</evidence>
<dbReference type="InterPro" id="IPR054722">
    <property type="entry name" value="PolX-like_BBD"/>
</dbReference>
<reference evidence="2" key="1">
    <citation type="journal article" date="2014" name="Nat. Commun.">
        <title>The emerging biofuel crop Camelina sativa retains a highly undifferentiated hexaploid genome structure.</title>
        <authorList>
            <person name="Kagale S."/>
            <person name="Koh C."/>
            <person name="Nixon J."/>
            <person name="Bollina V."/>
            <person name="Clarke W.E."/>
            <person name="Tuteja R."/>
            <person name="Spillane C."/>
            <person name="Robinson S.J."/>
            <person name="Links M.G."/>
            <person name="Clarke C."/>
            <person name="Higgins E.E."/>
            <person name="Huebert T."/>
            <person name="Sharpe A.G."/>
            <person name="Parkin I.A."/>
        </authorList>
    </citation>
    <scope>NUCLEOTIDE SEQUENCE [LARGE SCALE GENOMIC DNA]</scope>
    <source>
        <strain evidence="2">cv. DH55</strain>
    </source>
</reference>
<keyword evidence="2" id="KW-1185">Reference proteome</keyword>
<organism evidence="2 3">
    <name type="scientific">Camelina sativa</name>
    <name type="common">False flax</name>
    <name type="synonym">Myagrum sativum</name>
    <dbReference type="NCBI Taxonomy" id="90675"/>
    <lineage>
        <taxon>Eukaryota</taxon>
        <taxon>Viridiplantae</taxon>
        <taxon>Streptophyta</taxon>
        <taxon>Embryophyta</taxon>
        <taxon>Tracheophyta</taxon>
        <taxon>Spermatophyta</taxon>
        <taxon>Magnoliopsida</taxon>
        <taxon>eudicotyledons</taxon>
        <taxon>Gunneridae</taxon>
        <taxon>Pentapetalae</taxon>
        <taxon>rosids</taxon>
        <taxon>malvids</taxon>
        <taxon>Brassicales</taxon>
        <taxon>Brassicaceae</taxon>
        <taxon>Camelineae</taxon>
        <taxon>Camelina</taxon>
    </lineage>
</organism>
<dbReference type="Pfam" id="PF22936">
    <property type="entry name" value="Pol_BBD"/>
    <property type="match status" value="1"/>
</dbReference>
<sequence length="414" mass="45522">MAAAEIVDSTQGLLNINMMNITKLTSTNYLTWSLQVHSLLDGYDLSGYIDGSSVPPEQTLGSTTLPTPNPAYAKWRRQDKLIYSALLGTLSPALQPVVSKTKSSAELWKHISSTYSNPSWGHIQQLRLQLKQASKGEKTIDEDMQTLTTRFDQLALLGKPLALEDQLEVILGGLPEDYKAVVDQVEGRDTPPSIVKVHEKLINKEVKLLSLSLSTTSTGPTSAYAATYRPKFNSGGHSFRPHQPWNNNNNNKHHYQQPRLDNRMLKGYQGKCQICGVFGHSAKRCSHLQQPSYGSQSGILPSPFHPWQPRANLALGHQQTTNPWILDSGATHHMTSNLGNLASHQPYQGDDAVLIGDGSGLSISHTGSLSLPSNSKPLSLTNVLCVPHIHKNLLSVYRLCNSNSVSVHFFPAHF</sequence>
<dbReference type="GeneID" id="104727812"/>
<dbReference type="Pfam" id="PF14223">
    <property type="entry name" value="Retrotran_gag_2"/>
    <property type="match status" value="1"/>
</dbReference>